<evidence type="ECO:0000313" key="2">
    <source>
        <dbReference type="EMBL" id="MDF8333511.1"/>
    </source>
</evidence>
<organism evidence="2 3">
    <name type="scientific">Novosphingobium cyanobacteriorum</name>
    <dbReference type="NCBI Taxonomy" id="3024215"/>
    <lineage>
        <taxon>Bacteria</taxon>
        <taxon>Pseudomonadati</taxon>
        <taxon>Pseudomonadota</taxon>
        <taxon>Alphaproteobacteria</taxon>
        <taxon>Sphingomonadales</taxon>
        <taxon>Sphingomonadaceae</taxon>
        <taxon>Novosphingobium</taxon>
    </lineage>
</organism>
<name>A0ABT6CI98_9SPHN</name>
<keyword evidence="1" id="KW-0472">Membrane</keyword>
<proteinExistence type="predicted"/>
<sequence length="148" mass="16098">MSVFEVDLTTRFGARGATGTASAACLLFGCVYGYLAMRVLRAFDLATIPYWFLAAVASVFIVSMIAAWRFRIGQGVYAGVAMILMMIVLLGISVQFAIWLADAFSIFFAIPLSAVCLVIGRFVFNGIRAAWVLKGVPSFEDDDIAVFQ</sequence>
<comment type="caution">
    <text evidence="2">The sequence shown here is derived from an EMBL/GenBank/DDBJ whole genome shotgun (WGS) entry which is preliminary data.</text>
</comment>
<gene>
    <name evidence="2" type="ORF">POM99_09890</name>
</gene>
<dbReference type="Proteomes" id="UP001222770">
    <property type="component" value="Unassembled WGS sequence"/>
</dbReference>
<keyword evidence="3" id="KW-1185">Reference proteome</keyword>
<feature type="transmembrane region" description="Helical" evidence="1">
    <location>
        <begin position="104"/>
        <end position="124"/>
    </location>
</feature>
<dbReference type="EMBL" id="JAROCY010000008">
    <property type="protein sequence ID" value="MDF8333511.1"/>
    <property type="molecule type" value="Genomic_DNA"/>
</dbReference>
<feature type="transmembrane region" description="Helical" evidence="1">
    <location>
        <begin position="12"/>
        <end position="36"/>
    </location>
</feature>
<feature type="transmembrane region" description="Helical" evidence="1">
    <location>
        <begin position="48"/>
        <end position="68"/>
    </location>
</feature>
<protein>
    <submittedName>
        <fullName evidence="2">Uncharacterized protein</fullName>
    </submittedName>
</protein>
<evidence type="ECO:0000256" key="1">
    <source>
        <dbReference type="SAM" id="Phobius"/>
    </source>
</evidence>
<keyword evidence="1" id="KW-0812">Transmembrane</keyword>
<keyword evidence="1" id="KW-1133">Transmembrane helix</keyword>
<feature type="transmembrane region" description="Helical" evidence="1">
    <location>
        <begin position="75"/>
        <end position="98"/>
    </location>
</feature>
<evidence type="ECO:0000313" key="3">
    <source>
        <dbReference type="Proteomes" id="UP001222770"/>
    </source>
</evidence>
<accession>A0ABT6CI98</accession>
<reference evidence="2 3" key="1">
    <citation type="submission" date="2023-03" db="EMBL/GenBank/DDBJ databases">
        <title>Novosphingobium cyanobacteriorum sp. nov., isolated from a eutrophic reservoir during the Microcystis bloom period.</title>
        <authorList>
            <person name="Kang M."/>
            <person name="Le V."/>
            <person name="Ko S.-R."/>
            <person name="Lee S.-A."/>
            <person name="Ahn C.-Y."/>
        </authorList>
    </citation>
    <scope>NUCLEOTIDE SEQUENCE [LARGE SCALE GENOMIC DNA]</scope>
    <source>
        <strain evidence="2 3">HBC54</strain>
    </source>
</reference>
<dbReference type="RefSeq" id="WP_277277290.1">
    <property type="nucleotide sequence ID" value="NZ_JAROCY010000008.1"/>
</dbReference>